<name>A0A3D9CDH6_9FLAO</name>
<dbReference type="AlphaFoldDB" id="A0A3D9CDH6"/>
<dbReference type="EMBL" id="QNVT01000002">
    <property type="protein sequence ID" value="REC63970.1"/>
    <property type="molecule type" value="Genomic_DNA"/>
</dbReference>
<evidence type="ECO:0000313" key="1">
    <source>
        <dbReference type="EMBL" id="REC63970.1"/>
    </source>
</evidence>
<accession>A0A3D9CDH6</accession>
<comment type="caution">
    <text evidence="1">The sequence shown here is derived from an EMBL/GenBank/DDBJ whole genome shotgun (WGS) entry which is preliminary data.</text>
</comment>
<keyword evidence="2" id="KW-1185">Reference proteome</keyword>
<sequence>MISASTKIPGVIFVLLLLPMVTFAVVDSDFFNFLNIIKKLNTVIGFILFRFNKQKNLNPTEMRLSLKKISDSLSSKFYSLPPGYVILPSSS</sequence>
<proteinExistence type="predicted"/>
<reference evidence="2" key="1">
    <citation type="submission" date="2018-06" db="EMBL/GenBank/DDBJ databases">
        <authorList>
            <person name="Lum Nde A."/>
            <person name="Hugo C."/>
        </authorList>
    </citation>
    <scope>NUCLEOTIDE SEQUENCE [LARGE SCALE GENOMIC DNA]</scope>
    <source>
        <strain evidence="2">1_F178</strain>
    </source>
</reference>
<gene>
    <name evidence="1" type="ORF">DRF65_04535</name>
</gene>
<protein>
    <submittedName>
        <fullName evidence="1">Uncharacterized protein</fullName>
    </submittedName>
</protein>
<dbReference type="Proteomes" id="UP000256686">
    <property type="component" value="Unassembled WGS sequence"/>
</dbReference>
<evidence type="ECO:0000313" key="2">
    <source>
        <dbReference type="Proteomes" id="UP000256686"/>
    </source>
</evidence>
<organism evidence="1 2">
    <name type="scientific">Chryseobacterium pennae</name>
    <dbReference type="NCBI Taxonomy" id="2258962"/>
    <lineage>
        <taxon>Bacteria</taxon>
        <taxon>Pseudomonadati</taxon>
        <taxon>Bacteroidota</taxon>
        <taxon>Flavobacteriia</taxon>
        <taxon>Flavobacteriales</taxon>
        <taxon>Weeksellaceae</taxon>
        <taxon>Chryseobacterium group</taxon>
        <taxon>Chryseobacterium</taxon>
    </lineage>
</organism>